<protein>
    <recommendedName>
        <fullName evidence="5">DUF2240 family protein</fullName>
    </recommendedName>
</protein>
<dbReference type="Proteomes" id="UP000000810">
    <property type="component" value="Chromosome"/>
</dbReference>
<keyword evidence="3" id="KW-1185">Reference proteome</keyword>
<gene>
    <name evidence="1" type="ordered locus">PAB0720</name>
</gene>
<evidence type="ECO:0000313" key="4">
    <source>
        <dbReference type="Proteomes" id="UP000009139"/>
    </source>
</evidence>
<dbReference type="KEGG" id="pab:PAB0720"/>
<dbReference type="EMBL" id="HE613800">
    <property type="protein sequence ID" value="CCE70491.1"/>
    <property type="molecule type" value="Genomic_DNA"/>
</dbReference>
<dbReference type="HOGENOM" id="CLU_1912440_0_0_2"/>
<reference evidence="1" key="2">
    <citation type="journal article" date="2000" name="J. Mol. Biol.">
        <title>Archaeal homologs of eukaryotic methylation guide small nucleolar RNAs: lessons from the Pyrococcus genomes.</title>
        <authorList>
            <person name="Gaspin C."/>
            <person name="Cavaille J."/>
            <person name="Erauso G."/>
        </authorList>
    </citation>
    <scope>NUCLEOTIDE SEQUENCE</scope>
    <source>
        <strain evidence="1">Orsay</strain>
    </source>
</reference>
<dbReference type="AlphaFoldDB" id="Q9UZR5"/>
<organism evidence="1 3">
    <name type="scientific">Pyrococcus abyssi (strain GE5 / Orsay)</name>
    <dbReference type="NCBI Taxonomy" id="272844"/>
    <lineage>
        <taxon>Archaea</taxon>
        <taxon>Methanobacteriati</taxon>
        <taxon>Methanobacteriota</taxon>
        <taxon>Thermococci</taxon>
        <taxon>Thermococcales</taxon>
        <taxon>Thermococcaceae</taxon>
        <taxon>Pyrococcus</taxon>
    </lineage>
</organism>
<proteinExistence type="predicted"/>
<dbReference type="STRING" id="272844.PAB0720"/>
<dbReference type="eggNOG" id="arCOG05816">
    <property type="taxonomic scope" value="Archaea"/>
</dbReference>
<dbReference type="PATRIC" id="fig|272844.11.peg.1135"/>
<name>Q9UZR5_PYRAB</name>
<sequence>MSEYKVLLEAVKVKGDSIFSTKSELIGILAFKLGILSVGEAKDLVNKAISEGIIEETEEGLKVNVELIEEEEESKDIFGEMVEYIARQLGMSEIEVLEEIEKMKDRYGNLDKKVLAYLYGMEKGLDMEKFREDLGE</sequence>
<reference evidence="1" key="3">
    <citation type="journal article" date="2001" name="Genome Res.">
        <title>Genome evolution at the genus level: comparison of three complete genomes of hyperthermophilic archaea.</title>
        <authorList>
            <person name="Lecompte O."/>
            <person name="Ripp R."/>
            <person name="Puzos-Barbe V."/>
            <person name="Duprat S."/>
            <person name="Heilig R."/>
            <person name="Dietrich J."/>
            <person name="Thierry J.C."/>
            <person name="Poch O."/>
        </authorList>
    </citation>
    <scope>NUCLEOTIDE SEQUENCE</scope>
    <source>
        <strain evidence="1">Orsay</strain>
    </source>
</reference>
<accession>Q9UZR5</accession>
<evidence type="ECO:0000313" key="2">
    <source>
        <dbReference type="EMBL" id="CCE70491.1"/>
    </source>
</evidence>
<reference evidence="2 4" key="5">
    <citation type="journal article" date="2012" name="Curr. Microbiol.">
        <title>Re-annotation of two hyperthermophilic archaea Pyrococcus abyssi GE5 and Pyrococcus furiosus DSM 3638.</title>
        <authorList>
            <person name="Gao J."/>
            <person name="Wang J."/>
        </authorList>
    </citation>
    <scope>GENOME REANNOTATION</scope>
    <source>
        <strain evidence="2">GE5</strain>
        <strain evidence="4">GE5 / Orsay</strain>
    </source>
</reference>
<evidence type="ECO:0008006" key="5">
    <source>
        <dbReference type="Google" id="ProtNLM"/>
    </source>
</evidence>
<dbReference type="OrthoDB" id="86203at2157"/>
<dbReference type="Pfam" id="PF09999">
    <property type="entry name" value="DUF2240"/>
    <property type="match status" value="1"/>
</dbReference>
<dbReference type="EMBL" id="AJ248286">
    <property type="protein sequence ID" value="CAB49991.1"/>
    <property type="molecule type" value="Genomic_DNA"/>
</dbReference>
<reference evidence="1 3" key="4">
    <citation type="journal article" date="2003" name="Mol. Microbiol.">
        <title>An integrated analysis of the genome of the hyperthermophilic archaeon Pyrococcus abyssi.</title>
        <authorList>
            <person name="Cohen G."/>
            <person name="Barbe V."/>
            <person name="Flament D."/>
            <person name="Galperin M."/>
            <person name="Heilig R."/>
            <person name="Ripp R."/>
            <person name="Lecompte O."/>
            <person name="Prieur D."/>
            <person name="Poch O."/>
            <person name="Quellerou J."/>
            <person name="Thierry J.C."/>
            <person name="Van der Oost J."/>
            <person name="Weissenbach J."/>
            <person name="Zivanovic Y."/>
            <person name="Forterre P."/>
        </authorList>
    </citation>
    <scope>NUCLEOTIDE SEQUENCE [LARGE SCALE GENOMIC DNA]</scope>
    <source>
        <strain evidence="3">GE5 / Orsay</strain>
        <strain evidence="1">Orsay</strain>
    </source>
</reference>
<evidence type="ECO:0000313" key="3">
    <source>
        <dbReference type="Proteomes" id="UP000000810"/>
    </source>
</evidence>
<evidence type="ECO:0000313" key="1">
    <source>
        <dbReference type="EMBL" id="CAB49991.1"/>
    </source>
</evidence>
<dbReference type="InterPro" id="IPR018716">
    <property type="entry name" value="DUF2240"/>
</dbReference>
<reference evidence="1" key="1">
    <citation type="submission" date="1999-07" db="EMBL/GenBank/DDBJ databases">
        <authorList>
            <person name="Genoscope"/>
        </authorList>
    </citation>
    <scope>NUCLEOTIDE SEQUENCE</scope>
    <source>
        <strain evidence="1">Orsay</strain>
    </source>
</reference>
<dbReference type="PIR" id="B75086">
    <property type="entry name" value="B75086"/>
</dbReference>
<dbReference type="Proteomes" id="UP000009139">
    <property type="component" value="Chromosome"/>
</dbReference>
<dbReference type="RefSeq" id="WP_010868198.1">
    <property type="nucleotide sequence ID" value="NC_000868.1"/>
</dbReference>